<comment type="caution">
    <text evidence="4">The sequence shown here is derived from an EMBL/GenBank/DDBJ whole genome shotgun (WGS) entry which is preliminary data.</text>
</comment>
<proteinExistence type="predicted"/>
<dbReference type="GO" id="GO:0016985">
    <property type="term" value="F:mannan endo-1,4-beta-mannosidase activity"/>
    <property type="evidence" value="ECO:0007669"/>
    <property type="project" value="TreeGrafter"/>
</dbReference>
<dbReference type="InterPro" id="IPR045053">
    <property type="entry name" value="MAN-like"/>
</dbReference>
<organism evidence="4 5">
    <name type="scientific">Cohnella nanjingensis</name>
    <dbReference type="NCBI Taxonomy" id="1387779"/>
    <lineage>
        <taxon>Bacteria</taxon>
        <taxon>Bacillati</taxon>
        <taxon>Bacillota</taxon>
        <taxon>Bacilli</taxon>
        <taxon>Bacillales</taxon>
        <taxon>Paenibacillaceae</taxon>
        <taxon>Cohnella</taxon>
    </lineage>
</organism>
<dbReference type="RefSeq" id="WP_185142235.1">
    <property type="nucleotide sequence ID" value="NZ_JACJVP010000011.1"/>
</dbReference>
<accession>A0A7X0RNG0</accession>
<dbReference type="GO" id="GO:0004565">
    <property type="term" value="F:beta-galactosidase activity"/>
    <property type="evidence" value="ECO:0007669"/>
    <property type="project" value="InterPro"/>
</dbReference>
<dbReference type="AlphaFoldDB" id="A0A7X0RNG0"/>
<dbReference type="GO" id="GO:0009341">
    <property type="term" value="C:beta-galactosidase complex"/>
    <property type="evidence" value="ECO:0007669"/>
    <property type="project" value="InterPro"/>
</dbReference>
<keyword evidence="5" id="KW-1185">Reference proteome</keyword>
<dbReference type="PANTHER" id="PTHR31451">
    <property type="match status" value="1"/>
</dbReference>
<dbReference type="GO" id="GO:0005576">
    <property type="term" value="C:extracellular region"/>
    <property type="evidence" value="ECO:0007669"/>
    <property type="project" value="UniProtKB-SubCell"/>
</dbReference>
<dbReference type="Gene3D" id="3.20.20.80">
    <property type="entry name" value="Glycosidases"/>
    <property type="match status" value="1"/>
</dbReference>
<dbReference type="InterPro" id="IPR017853">
    <property type="entry name" value="GH"/>
</dbReference>
<gene>
    <name evidence="4" type="ORF">H7C19_08625</name>
</gene>
<protein>
    <submittedName>
        <fullName evidence="4">Beta-galactosidase</fullName>
    </submittedName>
</protein>
<reference evidence="4 5" key="1">
    <citation type="submission" date="2020-08" db="EMBL/GenBank/DDBJ databases">
        <title>Cohnella phylogeny.</title>
        <authorList>
            <person name="Dunlap C."/>
        </authorList>
    </citation>
    <scope>NUCLEOTIDE SEQUENCE [LARGE SCALE GENOMIC DNA]</scope>
    <source>
        <strain evidence="4 5">DSM 28246</strain>
    </source>
</reference>
<dbReference type="SUPFAM" id="SSF51445">
    <property type="entry name" value="(Trans)glycosidases"/>
    <property type="match status" value="1"/>
</dbReference>
<dbReference type="GO" id="GO:0005975">
    <property type="term" value="P:carbohydrate metabolic process"/>
    <property type="evidence" value="ECO:0007669"/>
    <property type="project" value="InterPro"/>
</dbReference>
<evidence type="ECO:0000259" key="3">
    <source>
        <dbReference type="Pfam" id="PF02449"/>
    </source>
</evidence>
<dbReference type="InterPro" id="IPR013529">
    <property type="entry name" value="Glyco_hydro_42_N"/>
</dbReference>
<dbReference type="PANTHER" id="PTHR31451:SF39">
    <property type="entry name" value="MANNAN ENDO-1,4-BETA-MANNOSIDASE 1"/>
    <property type="match status" value="1"/>
</dbReference>
<evidence type="ECO:0000313" key="5">
    <source>
        <dbReference type="Proteomes" id="UP000547209"/>
    </source>
</evidence>
<evidence type="ECO:0000256" key="1">
    <source>
        <dbReference type="ARBA" id="ARBA00022801"/>
    </source>
</evidence>
<keyword evidence="1" id="KW-0378">Hydrolase</keyword>
<feature type="domain" description="Glycoside hydrolase family 42 N-terminal" evidence="3">
    <location>
        <begin position="131"/>
        <end position="304"/>
    </location>
</feature>
<sequence length="464" mass="53468">MYKANPDKSLAGLIGVGADNWRFVELSTGNAFVPFGANYYDPHTGWAPKLWEQFDERTVDKHFEQMASIHVNVARVFFTLQSFMPTRDTVSEEALAKFDKLISLADKHHIKLLMSGPDFWEGQPSWYSGHLFASEYVMEAYEHFWRTIGEKYAGETAIFAWDLYNEPQIGWGGDMDSDRKWRQWVKKKYVTLEKLKEAWGEAAASVQDFEFVEVPDRSYKKDDGKLYDYQLFREQLAADWTARMVKAIRSGDRNHLVTIGLVNPIPFEDVADPAISFVGFNPHKLRDYLDFTSIHYYPLKRDPWAAPGNMELELNRMMMWLRYGYAEQPIMIGEYGWYGGGSVDTNEAVRSEEEQAAWGKALVEASIGNSAAWATWPVYDTPSSTDISKFGGLFDKDGRLKEWGRTFGQLAQSELLKPRIAGEQTVKLDMRSLYTDYDAQKAMFDQVMDLLKRKVRVDFEPVYN</sequence>
<evidence type="ECO:0000313" key="4">
    <source>
        <dbReference type="EMBL" id="MBB6670752.1"/>
    </source>
</evidence>
<dbReference type="Proteomes" id="UP000547209">
    <property type="component" value="Unassembled WGS sequence"/>
</dbReference>
<evidence type="ECO:0000256" key="2">
    <source>
        <dbReference type="ARBA" id="ARBA00023295"/>
    </source>
</evidence>
<dbReference type="Pfam" id="PF02449">
    <property type="entry name" value="Glyco_hydro_42"/>
    <property type="match status" value="1"/>
</dbReference>
<keyword evidence="2" id="KW-0326">Glycosidase</keyword>
<name>A0A7X0RNG0_9BACL</name>
<dbReference type="EMBL" id="JACJVP010000011">
    <property type="protein sequence ID" value="MBB6670752.1"/>
    <property type="molecule type" value="Genomic_DNA"/>
</dbReference>